<sequence length="52" mass="5318">GGAHCGCGGGGRGAHRRGPHAPARRARPALHPRSHERPGVPGRPGRVNRGAE</sequence>
<proteinExistence type="predicted"/>
<dbReference type="EMBL" id="CADCTB010000190">
    <property type="protein sequence ID" value="CAA9267871.1"/>
    <property type="molecule type" value="Genomic_DNA"/>
</dbReference>
<gene>
    <name evidence="2" type="ORF">AVDCRST_MAG10-3061</name>
</gene>
<feature type="compositionally biased region" description="Low complexity" evidence="1">
    <location>
        <begin position="39"/>
        <end position="52"/>
    </location>
</feature>
<feature type="compositionally biased region" description="Gly residues" evidence="1">
    <location>
        <begin position="1"/>
        <end position="12"/>
    </location>
</feature>
<protein>
    <submittedName>
        <fullName evidence="2">Uncharacterized protein</fullName>
    </submittedName>
</protein>
<evidence type="ECO:0000313" key="2">
    <source>
        <dbReference type="EMBL" id="CAA9267871.1"/>
    </source>
</evidence>
<feature type="compositionally biased region" description="Basic residues" evidence="1">
    <location>
        <begin position="13"/>
        <end position="32"/>
    </location>
</feature>
<feature type="region of interest" description="Disordered" evidence="1">
    <location>
        <begin position="1"/>
        <end position="52"/>
    </location>
</feature>
<organism evidence="2">
    <name type="scientific">uncultured Acidimicrobiales bacterium</name>
    <dbReference type="NCBI Taxonomy" id="310071"/>
    <lineage>
        <taxon>Bacteria</taxon>
        <taxon>Bacillati</taxon>
        <taxon>Actinomycetota</taxon>
        <taxon>Acidimicrobiia</taxon>
        <taxon>Acidimicrobiales</taxon>
        <taxon>environmental samples</taxon>
    </lineage>
</organism>
<dbReference type="AlphaFoldDB" id="A0A6J4J4Q6"/>
<reference evidence="2" key="1">
    <citation type="submission" date="2020-02" db="EMBL/GenBank/DDBJ databases">
        <authorList>
            <person name="Meier V. D."/>
        </authorList>
    </citation>
    <scope>NUCLEOTIDE SEQUENCE</scope>
    <source>
        <strain evidence="2">AVDCRST_MAG10</strain>
    </source>
</reference>
<accession>A0A6J4J4Q6</accession>
<feature type="non-terminal residue" evidence="2">
    <location>
        <position position="1"/>
    </location>
</feature>
<name>A0A6J4J4Q6_9ACTN</name>
<evidence type="ECO:0000256" key="1">
    <source>
        <dbReference type="SAM" id="MobiDB-lite"/>
    </source>
</evidence>
<feature type="non-terminal residue" evidence="2">
    <location>
        <position position="52"/>
    </location>
</feature>